<reference evidence="2" key="2">
    <citation type="journal article" date="2015" name="Data Brief">
        <title>Shoot transcriptome of the giant reed, Arundo donax.</title>
        <authorList>
            <person name="Barrero R.A."/>
            <person name="Guerrero F.D."/>
            <person name="Moolhuijzen P."/>
            <person name="Goolsby J.A."/>
            <person name="Tidwell J."/>
            <person name="Bellgard S.E."/>
            <person name="Bellgard M.I."/>
        </authorList>
    </citation>
    <scope>NUCLEOTIDE SEQUENCE</scope>
    <source>
        <tissue evidence="2">Shoot tissue taken approximately 20 cm above the soil surface</tissue>
    </source>
</reference>
<keyword evidence="1" id="KW-0732">Signal</keyword>
<proteinExistence type="predicted"/>
<sequence length="55" mass="5938">MRPGLSFACLVELVFTFSCTHTTTCFLQNQICQNSSKSCLGTLLCLSVPATNYSG</sequence>
<protein>
    <submittedName>
        <fullName evidence="2">Uncharacterized protein</fullName>
    </submittedName>
</protein>
<evidence type="ECO:0000313" key="2">
    <source>
        <dbReference type="EMBL" id="JAD71069.1"/>
    </source>
</evidence>
<organism evidence="2">
    <name type="scientific">Arundo donax</name>
    <name type="common">Giant reed</name>
    <name type="synonym">Donax arundinaceus</name>
    <dbReference type="NCBI Taxonomy" id="35708"/>
    <lineage>
        <taxon>Eukaryota</taxon>
        <taxon>Viridiplantae</taxon>
        <taxon>Streptophyta</taxon>
        <taxon>Embryophyta</taxon>
        <taxon>Tracheophyta</taxon>
        <taxon>Spermatophyta</taxon>
        <taxon>Magnoliopsida</taxon>
        <taxon>Liliopsida</taxon>
        <taxon>Poales</taxon>
        <taxon>Poaceae</taxon>
        <taxon>PACMAD clade</taxon>
        <taxon>Arundinoideae</taxon>
        <taxon>Arundineae</taxon>
        <taxon>Arundo</taxon>
    </lineage>
</organism>
<feature type="chain" id="PRO_5002043032" evidence="1">
    <location>
        <begin position="17"/>
        <end position="55"/>
    </location>
</feature>
<feature type="signal peptide" evidence="1">
    <location>
        <begin position="1"/>
        <end position="16"/>
    </location>
</feature>
<accession>A0A0A9C457</accession>
<dbReference type="AlphaFoldDB" id="A0A0A9C457"/>
<name>A0A0A9C457_ARUDO</name>
<dbReference type="EMBL" id="GBRH01226826">
    <property type="protein sequence ID" value="JAD71069.1"/>
    <property type="molecule type" value="Transcribed_RNA"/>
</dbReference>
<reference evidence="2" key="1">
    <citation type="submission" date="2014-09" db="EMBL/GenBank/DDBJ databases">
        <authorList>
            <person name="Magalhaes I.L.F."/>
            <person name="Oliveira U."/>
            <person name="Santos F.R."/>
            <person name="Vidigal T.H.D.A."/>
            <person name="Brescovit A.D."/>
            <person name="Santos A.J."/>
        </authorList>
    </citation>
    <scope>NUCLEOTIDE SEQUENCE</scope>
    <source>
        <tissue evidence="2">Shoot tissue taken approximately 20 cm above the soil surface</tissue>
    </source>
</reference>
<evidence type="ECO:0000256" key="1">
    <source>
        <dbReference type="SAM" id="SignalP"/>
    </source>
</evidence>